<dbReference type="Proteomes" id="UP001302745">
    <property type="component" value="Unassembled WGS sequence"/>
</dbReference>
<name>A0AAN6ZRE9_9PEZI</name>
<protein>
    <submittedName>
        <fullName evidence="2">Clock-controlled protein 8</fullName>
    </submittedName>
</protein>
<reference evidence="2" key="2">
    <citation type="submission" date="2023-05" db="EMBL/GenBank/DDBJ databases">
        <authorList>
            <consortium name="Lawrence Berkeley National Laboratory"/>
            <person name="Steindorff A."/>
            <person name="Hensen N."/>
            <person name="Bonometti L."/>
            <person name="Westerberg I."/>
            <person name="Brannstrom I.O."/>
            <person name="Guillou S."/>
            <person name="Cros-Aarteil S."/>
            <person name="Calhoun S."/>
            <person name="Haridas S."/>
            <person name="Kuo A."/>
            <person name="Mondo S."/>
            <person name="Pangilinan J."/>
            <person name="Riley R."/>
            <person name="Labutti K."/>
            <person name="Andreopoulos B."/>
            <person name="Lipzen A."/>
            <person name="Chen C."/>
            <person name="Yanf M."/>
            <person name="Daum C."/>
            <person name="Ng V."/>
            <person name="Clum A."/>
            <person name="Ohm R."/>
            <person name="Martin F."/>
            <person name="Silar P."/>
            <person name="Natvig D."/>
            <person name="Lalanne C."/>
            <person name="Gautier V."/>
            <person name="Ament-Velasquez S.L."/>
            <person name="Kruys A."/>
            <person name="Hutchinson M.I."/>
            <person name="Powell A.J."/>
            <person name="Barry K."/>
            <person name="Miller A.N."/>
            <person name="Grigoriev I.V."/>
            <person name="Debuchy R."/>
            <person name="Gladieux P."/>
            <person name="Thoren M.H."/>
            <person name="Johannesson H."/>
        </authorList>
    </citation>
    <scope>NUCLEOTIDE SEQUENCE</scope>
    <source>
        <strain evidence="2">CBS 538.74</strain>
    </source>
</reference>
<dbReference type="EMBL" id="MU857212">
    <property type="protein sequence ID" value="KAK4149045.1"/>
    <property type="molecule type" value="Genomic_DNA"/>
</dbReference>
<dbReference type="GO" id="GO:0003714">
    <property type="term" value="F:transcription corepressor activity"/>
    <property type="evidence" value="ECO:0007669"/>
    <property type="project" value="InterPro"/>
</dbReference>
<feature type="compositionally biased region" description="Basic and acidic residues" evidence="1">
    <location>
        <begin position="40"/>
        <end position="52"/>
    </location>
</feature>
<feature type="compositionally biased region" description="Polar residues" evidence="1">
    <location>
        <begin position="128"/>
        <end position="139"/>
    </location>
</feature>
<evidence type="ECO:0000313" key="2">
    <source>
        <dbReference type="EMBL" id="KAK4149045.1"/>
    </source>
</evidence>
<proteinExistence type="predicted"/>
<gene>
    <name evidence="2" type="ORF">C8A00DRAFT_19227</name>
</gene>
<feature type="compositionally biased region" description="Basic and acidic residues" evidence="1">
    <location>
        <begin position="332"/>
        <end position="343"/>
    </location>
</feature>
<dbReference type="GO" id="GO:0006357">
    <property type="term" value="P:regulation of transcription by RNA polymerase II"/>
    <property type="evidence" value="ECO:0007669"/>
    <property type="project" value="TreeGrafter"/>
</dbReference>
<evidence type="ECO:0000313" key="3">
    <source>
        <dbReference type="Proteomes" id="UP001302745"/>
    </source>
</evidence>
<organism evidence="2 3">
    <name type="scientific">Chaetomidium leptoderma</name>
    <dbReference type="NCBI Taxonomy" id="669021"/>
    <lineage>
        <taxon>Eukaryota</taxon>
        <taxon>Fungi</taxon>
        <taxon>Dikarya</taxon>
        <taxon>Ascomycota</taxon>
        <taxon>Pezizomycotina</taxon>
        <taxon>Sordariomycetes</taxon>
        <taxon>Sordariomycetidae</taxon>
        <taxon>Sordariales</taxon>
        <taxon>Chaetomiaceae</taxon>
        <taxon>Chaetomidium</taxon>
    </lineage>
</organism>
<accession>A0AAN6ZRE9</accession>
<feature type="compositionally biased region" description="Polar residues" evidence="1">
    <location>
        <begin position="580"/>
        <end position="591"/>
    </location>
</feature>
<sequence length="607" mass="65766">MEQSHMSPDQGPPHAQPRLDSALRSTAMQPTGGAALTADASDKKQTSSDHQGHGHHPSSDFSAPINTPVPALSFQNDPTTELAPIQPLHEKSAGSSAQTLPSLSSLTPLSSLIGAQTHTALPEPSHPSPHSKQTNWPSSNPFTACYTPAYLDPVEPSPSISHRGTSVSLDDPDVRIAAEALGQMRTDCGSSPRNRRIPRASTSGHRKMSRDRKPARPSPHPEPLLSIITTSHPLLATTIEGATSAYNSGKNYSPHIKTGAECVESYLKPVGKAVGNVGRKTGVEGGVRWIFGMRSRKQHSTTDIETSERGNNKRRKADRNDRGQTGLGASPRDADADNEDRRMSVSTVDTLPAYDDHRSPVYSETAEDNTTSDPGSDASGQPWGQRFVVTTSGLGVAMKKESLRSLKYCLNVVGDTTGYLGGIIVKLKAVIDEYDRASQTDGADHTMEDGRNPAPHTADDRSRLILRMDELRDELFGVLHRTVQTVSKYAGSALPENAKNLVHRQLMSLPGLYQMHYVRESEGRPENAGPEAWTRDSAHLALLFAKESLQLMNQVGDVLNRTLVSAEEWCETLYRRKNEQSQSPLSETESPPATPVVAVDRDIGMSG</sequence>
<feature type="compositionally biased region" description="Basic and acidic residues" evidence="1">
    <location>
        <begin position="300"/>
        <end position="311"/>
    </location>
</feature>
<comment type="caution">
    <text evidence="2">The sequence shown here is derived from an EMBL/GenBank/DDBJ whole genome shotgun (WGS) entry which is preliminary data.</text>
</comment>
<dbReference type="GO" id="GO:0008654">
    <property type="term" value="P:phospholipid biosynthetic process"/>
    <property type="evidence" value="ECO:0007669"/>
    <property type="project" value="TreeGrafter"/>
</dbReference>
<dbReference type="Pfam" id="PF08618">
    <property type="entry name" value="Opi1"/>
    <property type="match status" value="1"/>
</dbReference>
<dbReference type="InterPro" id="IPR013927">
    <property type="entry name" value="TF_Opi1_Ccg-8"/>
</dbReference>
<feature type="compositionally biased region" description="Basic residues" evidence="1">
    <location>
        <begin position="193"/>
        <end position="215"/>
    </location>
</feature>
<evidence type="ECO:0000256" key="1">
    <source>
        <dbReference type="SAM" id="MobiDB-lite"/>
    </source>
</evidence>
<dbReference type="GO" id="GO:0005783">
    <property type="term" value="C:endoplasmic reticulum"/>
    <property type="evidence" value="ECO:0007669"/>
    <property type="project" value="TreeGrafter"/>
</dbReference>
<feature type="region of interest" description="Disordered" evidence="1">
    <location>
        <begin position="183"/>
        <end position="225"/>
    </location>
</feature>
<reference evidence="2" key="1">
    <citation type="journal article" date="2023" name="Mol. Phylogenet. Evol.">
        <title>Genome-scale phylogeny and comparative genomics of the fungal order Sordariales.</title>
        <authorList>
            <person name="Hensen N."/>
            <person name="Bonometti L."/>
            <person name="Westerberg I."/>
            <person name="Brannstrom I.O."/>
            <person name="Guillou S."/>
            <person name="Cros-Aarteil S."/>
            <person name="Calhoun S."/>
            <person name="Haridas S."/>
            <person name="Kuo A."/>
            <person name="Mondo S."/>
            <person name="Pangilinan J."/>
            <person name="Riley R."/>
            <person name="LaButti K."/>
            <person name="Andreopoulos B."/>
            <person name="Lipzen A."/>
            <person name="Chen C."/>
            <person name="Yan M."/>
            <person name="Daum C."/>
            <person name="Ng V."/>
            <person name="Clum A."/>
            <person name="Steindorff A."/>
            <person name="Ohm R.A."/>
            <person name="Martin F."/>
            <person name="Silar P."/>
            <person name="Natvig D.O."/>
            <person name="Lalanne C."/>
            <person name="Gautier V."/>
            <person name="Ament-Velasquez S.L."/>
            <person name="Kruys A."/>
            <person name="Hutchinson M.I."/>
            <person name="Powell A.J."/>
            <person name="Barry K."/>
            <person name="Miller A.N."/>
            <person name="Grigoriev I.V."/>
            <person name="Debuchy R."/>
            <person name="Gladieux P."/>
            <person name="Hiltunen Thoren M."/>
            <person name="Johannesson H."/>
        </authorList>
    </citation>
    <scope>NUCLEOTIDE SEQUENCE</scope>
    <source>
        <strain evidence="2">CBS 538.74</strain>
    </source>
</reference>
<dbReference type="GO" id="GO:0005634">
    <property type="term" value="C:nucleus"/>
    <property type="evidence" value="ECO:0007669"/>
    <property type="project" value="TreeGrafter"/>
</dbReference>
<feature type="compositionally biased region" description="Low complexity" evidence="1">
    <location>
        <begin position="99"/>
        <end position="112"/>
    </location>
</feature>
<keyword evidence="3" id="KW-1185">Reference proteome</keyword>
<feature type="region of interest" description="Disordered" evidence="1">
    <location>
        <begin position="294"/>
        <end position="384"/>
    </location>
</feature>
<feature type="region of interest" description="Disordered" evidence="1">
    <location>
        <begin position="1"/>
        <end position="139"/>
    </location>
</feature>
<dbReference type="GO" id="GO:0030968">
    <property type="term" value="P:endoplasmic reticulum unfolded protein response"/>
    <property type="evidence" value="ECO:0007669"/>
    <property type="project" value="TreeGrafter"/>
</dbReference>
<feature type="region of interest" description="Disordered" evidence="1">
    <location>
        <begin position="439"/>
        <end position="458"/>
    </location>
</feature>
<feature type="region of interest" description="Disordered" evidence="1">
    <location>
        <begin position="576"/>
        <end position="607"/>
    </location>
</feature>
<dbReference type="AlphaFoldDB" id="A0AAN6ZRE9"/>
<dbReference type="PANTHER" id="PTHR38406">
    <property type="entry name" value="TRANSCRIPTIONAL REPRESSOR OPI1"/>
    <property type="match status" value="1"/>
</dbReference>
<dbReference type="PANTHER" id="PTHR38406:SF1">
    <property type="entry name" value="TRANSCRIPTIONAL REPRESSOR OPI1"/>
    <property type="match status" value="1"/>
</dbReference>